<accession>A0ABQ9GEY6</accession>
<dbReference type="Proteomes" id="UP001159363">
    <property type="component" value="Chromosome 11"/>
</dbReference>
<evidence type="ECO:0000313" key="2">
    <source>
        <dbReference type="EMBL" id="KAJ8870954.1"/>
    </source>
</evidence>
<name>A0ABQ9GEY6_9NEOP</name>
<feature type="region of interest" description="Disordered" evidence="1">
    <location>
        <begin position="276"/>
        <end position="304"/>
    </location>
</feature>
<sequence>MVQQVTSSATNSSWWALEPAAQRNNDFPGTVCFPCYVTAKLPGALYLLCCWWAACGSQSPAALLTRENIRQCTTEQLETEPRVIMSHNPSLSKKPNIASSLLPLLHSTDHISLATAMETKRAWLNYRPATSECLRRRVDEGAALVCRSTQIHSGKRNSKHATQHSRAPVPDWTTRPQQARCAALLSLRAASWQQPYYHVFGLGLQKKHSIPNKLHTHNGQTRKLWSWGLSSREGVRRWGWKPGWGARPITTPAPEAPLAAHPLSLSCRVGSVPAVGRPRAAPSDARSPLASATPRAKSHPVPGRTAEDLDACLATIQRIEALAPTPSYMHTAMFLHLAPAQILCIAARHGRGDLLLKLGPRSSGWTGVVGRSLQNGRRRRPSTASVVITRPVHFITAVREIEKAGACEEIWVALNEVFRADEVWSGVVKGRAGKREIPEKTSRPAISSSTITTCGNPGATWAGIEPCLPWWEASRLTAQPSQPPGEEYKAICDIMAVMADRIQTFACKSTRVSEEIWAALNIEVLRAYECDLRSQIKPAEQRHHLAQSPHAKIREQFCQESNTIAQVRGGVVYITTNYPTTAFAVRGLAGMYMFFPYNNFQNIPVTQRLKENHNQQCRETSKSPPEEINQQLQNTTFDNCQE</sequence>
<feature type="compositionally biased region" description="Basic residues" evidence="1">
    <location>
        <begin position="153"/>
        <end position="163"/>
    </location>
</feature>
<evidence type="ECO:0000313" key="3">
    <source>
        <dbReference type="Proteomes" id="UP001159363"/>
    </source>
</evidence>
<feature type="region of interest" description="Disordered" evidence="1">
    <location>
        <begin position="153"/>
        <end position="173"/>
    </location>
</feature>
<comment type="caution">
    <text evidence="2">The sequence shown here is derived from an EMBL/GenBank/DDBJ whole genome shotgun (WGS) entry which is preliminary data.</text>
</comment>
<evidence type="ECO:0000256" key="1">
    <source>
        <dbReference type="SAM" id="MobiDB-lite"/>
    </source>
</evidence>
<protein>
    <submittedName>
        <fullName evidence="2">Uncharacterized protein</fullName>
    </submittedName>
</protein>
<gene>
    <name evidence="2" type="ORF">PR048_027256</name>
</gene>
<organism evidence="2 3">
    <name type="scientific">Dryococelus australis</name>
    <dbReference type="NCBI Taxonomy" id="614101"/>
    <lineage>
        <taxon>Eukaryota</taxon>
        <taxon>Metazoa</taxon>
        <taxon>Ecdysozoa</taxon>
        <taxon>Arthropoda</taxon>
        <taxon>Hexapoda</taxon>
        <taxon>Insecta</taxon>
        <taxon>Pterygota</taxon>
        <taxon>Neoptera</taxon>
        <taxon>Polyneoptera</taxon>
        <taxon>Phasmatodea</taxon>
        <taxon>Verophasmatodea</taxon>
        <taxon>Anareolatae</taxon>
        <taxon>Phasmatidae</taxon>
        <taxon>Eurycanthinae</taxon>
        <taxon>Dryococelus</taxon>
    </lineage>
</organism>
<feature type="region of interest" description="Disordered" evidence="1">
    <location>
        <begin position="616"/>
        <end position="642"/>
    </location>
</feature>
<keyword evidence="3" id="KW-1185">Reference proteome</keyword>
<dbReference type="EMBL" id="JARBHB010000012">
    <property type="protein sequence ID" value="KAJ8870954.1"/>
    <property type="molecule type" value="Genomic_DNA"/>
</dbReference>
<reference evidence="2 3" key="1">
    <citation type="submission" date="2023-02" db="EMBL/GenBank/DDBJ databases">
        <title>LHISI_Scaffold_Assembly.</title>
        <authorList>
            <person name="Stuart O.P."/>
            <person name="Cleave R."/>
            <person name="Magrath M.J.L."/>
            <person name="Mikheyev A.S."/>
        </authorList>
    </citation>
    <scope>NUCLEOTIDE SEQUENCE [LARGE SCALE GENOMIC DNA]</scope>
    <source>
        <strain evidence="2">Daus_M_001</strain>
        <tissue evidence="2">Leg muscle</tissue>
    </source>
</reference>
<feature type="compositionally biased region" description="Polar residues" evidence="1">
    <location>
        <begin position="628"/>
        <end position="642"/>
    </location>
</feature>
<proteinExistence type="predicted"/>